<sequence>MKKEDKYSEFETKARTGELPDELNPILLFNLTCTKLLIQILIGEIDPVELANRELRNRGLDNKGMWEGLKRVPL</sequence>
<accession>A0A1M5CFP9</accession>
<protein>
    <submittedName>
        <fullName evidence="1">Uncharacterized protein</fullName>
    </submittedName>
</protein>
<keyword evidence="2" id="KW-1185">Reference proteome</keyword>
<proteinExistence type="predicted"/>
<evidence type="ECO:0000313" key="2">
    <source>
        <dbReference type="Proteomes" id="UP000184048"/>
    </source>
</evidence>
<dbReference type="OrthoDB" id="777398at2"/>
<gene>
    <name evidence="1" type="ORF">SAMN02745131_02921</name>
</gene>
<dbReference type="Proteomes" id="UP000184048">
    <property type="component" value="Unassembled WGS sequence"/>
</dbReference>
<dbReference type="EMBL" id="FQUU01000012">
    <property type="protein sequence ID" value="SHF53520.1"/>
    <property type="molecule type" value="Genomic_DNA"/>
</dbReference>
<reference evidence="1 2" key="1">
    <citation type="submission" date="2016-11" db="EMBL/GenBank/DDBJ databases">
        <authorList>
            <person name="Jaros S."/>
            <person name="Januszkiewicz K."/>
            <person name="Wedrychowicz H."/>
        </authorList>
    </citation>
    <scope>NUCLEOTIDE SEQUENCE [LARGE SCALE GENOMIC DNA]</scope>
    <source>
        <strain evidence="1 2">DSM 18119</strain>
    </source>
</reference>
<evidence type="ECO:0000313" key="1">
    <source>
        <dbReference type="EMBL" id="SHF53520.1"/>
    </source>
</evidence>
<organism evidence="1 2">
    <name type="scientific">Flavisolibacter ginsengisoli DSM 18119</name>
    <dbReference type="NCBI Taxonomy" id="1121884"/>
    <lineage>
        <taxon>Bacteria</taxon>
        <taxon>Pseudomonadati</taxon>
        <taxon>Bacteroidota</taxon>
        <taxon>Chitinophagia</taxon>
        <taxon>Chitinophagales</taxon>
        <taxon>Chitinophagaceae</taxon>
        <taxon>Flavisolibacter</taxon>
    </lineage>
</organism>
<dbReference type="RefSeq" id="WP_072836067.1">
    <property type="nucleotide sequence ID" value="NZ_FQUU01000012.1"/>
</dbReference>
<dbReference type="AlphaFoldDB" id="A0A1M5CFP9"/>
<name>A0A1M5CFP9_9BACT</name>